<accession>A0AAV2YHN2</accession>
<evidence type="ECO:0000256" key="2">
    <source>
        <dbReference type="SAM" id="Phobius"/>
    </source>
</evidence>
<evidence type="ECO:0000259" key="3">
    <source>
        <dbReference type="Pfam" id="PF09066"/>
    </source>
</evidence>
<reference evidence="4" key="2">
    <citation type="journal article" date="2023" name="Microbiol Resour">
        <title>Decontamination and Annotation of the Draft Genome Sequence of the Oomycete Lagenidium giganteum ARSEF 373.</title>
        <authorList>
            <person name="Morgan W.R."/>
            <person name="Tartar A."/>
        </authorList>
    </citation>
    <scope>NUCLEOTIDE SEQUENCE</scope>
    <source>
        <strain evidence="4">ARSEF 373</strain>
    </source>
</reference>
<dbReference type="GO" id="GO:0030131">
    <property type="term" value="C:clathrin adaptor complex"/>
    <property type="evidence" value="ECO:0007669"/>
    <property type="project" value="InterPro"/>
</dbReference>
<reference evidence="4" key="1">
    <citation type="submission" date="2022-11" db="EMBL/GenBank/DDBJ databases">
        <authorList>
            <person name="Morgan W.R."/>
            <person name="Tartar A."/>
        </authorList>
    </citation>
    <scope>NUCLEOTIDE SEQUENCE</scope>
    <source>
        <strain evidence="4">ARSEF 373</strain>
    </source>
</reference>
<evidence type="ECO:0000256" key="1">
    <source>
        <dbReference type="SAM" id="MobiDB-lite"/>
    </source>
</evidence>
<dbReference type="Gene3D" id="3.30.310.10">
    <property type="entry name" value="TATA-Binding Protein"/>
    <property type="match status" value="1"/>
</dbReference>
<feature type="compositionally biased region" description="Polar residues" evidence="1">
    <location>
        <begin position="241"/>
        <end position="250"/>
    </location>
</feature>
<feature type="domain" description="Beta-adaptin appendage C-terminal subdomain" evidence="3">
    <location>
        <begin position="367"/>
        <end position="468"/>
    </location>
</feature>
<sequence>MLANFRHAFRGGIVEITREEYERGKQSVLKKIRRRVLILGILLGLLGLASIALGVVAYAYFPNFVQFKRKTWTVALRNIYFIHGGTTLLFSVDGFYVDSKWRKMREDGNRLIMHVRLFSVLGVAAWITALWVGVAMINSFGLLEVQDVAQSSPNLIYLASLVMASIHLLVAPWLLRTIHRKGSQADEFFGAEFLAEVKRSRQRGDDVDCDRDNDSEEDCMAAVRPDLDAPATHGPGRRGSKSQPSPQLRGSPTRIRTVFFNADGSSSYVPTITSPVAAGAPMAAAAMGETSPRSRRRASGSFTTARGRDTARMNHASATAAVDPPTRPQPMNLNAVIAETVLSASQASNVDQLPFAAPVFMMDRVEHLAPPAFWSLWREAETAGSFSCTFINHPTKKAVEAHLQSYGFHLIETQLRDNVLQVYFYAYQFGTDLYFLCEFVFIYSRRFFQATFKCKERDVASDFVTRFNLQDLLQVAPDDQSASQ</sequence>
<proteinExistence type="predicted"/>
<keyword evidence="2" id="KW-0472">Membrane</keyword>
<feature type="transmembrane region" description="Helical" evidence="2">
    <location>
        <begin position="36"/>
        <end position="60"/>
    </location>
</feature>
<dbReference type="EMBL" id="DAKRPA010000267">
    <property type="protein sequence ID" value="DAZ94127.1"/>
    <property type="molecule type" value="Genomic_DNA"/>
</dbReference>
<dbReference type="InterPro" id="IPR015151">
    <property type="entry name" value="B-adaptin_app_sub_C"/>
</dbReference>
<name>A0AAV2YHN2_9STRA</name>
<feature type="region of interest" description="Disordered" evidence="1">
    <location>
        <begin position="222"/>
        <end position="252"/>
    </location>
</feature>
<keyword evidence="2" id="KW-1133">Transmembrane helix</keyword>
<dbReference type="AlphaFoldDB" id="A0AAV2YHN2"/>
<keyword evidence="2" id="KW-0812">Transmembrane</keyword>
<feature type="transmembrane region" description="Helical" evidence="2">
    <location>
        <begin position="80"/>
        <end position="97"/>
    </location>
</feature>
<feature type="transmembrane region" description="Helical" evidence="2">
    <location>
        <begin position="155"/>
        <end position="175"/>
    </location>
</feature>
<dbReference type="GO" id="GO:0016192">
    <property type="term" value="P:vesicle-mediated transport"/>
    <property type="evidence" value="ECO:0007669"/>
    <property type="project" value="InterPro"/>
</dbReference>
<protein>
    <recommendedName>
        <fullName evidence="3">Beta-adaptin appendage C-terminal subdomain domain-containing protein</fullName>
    </recommendedName>
</protein>
<comment type="caution">
    <text evidence="4">The sequence shown here is derived from an EMBL/GenBank/DDBJ whole genome shotgun (WGS) entry which is preliminary data.</text>
</comment>
<dbReference type="InterPro" id="IPR012295">
    <property type="entry name" value="TBP_dom_sf"/>
</dbReference>
<organism evidence="4 5">
    <name type="scientific">Lagenidium giganteum</name>
    <dbReference type="NCBI Taxonomy" id="4803"/>
    <lineage>
        <taxon>Eukaryota</taxon>
        <taxon>Sar</taxon>
        <taxon>Stramenopiles</taxon>
        <taxon>Oomycota</taxon>
        <taxon>Peronosporomycetes</taxon>
        <taxon>Pythiales</taxon>
        <taxon>Pythiaceae</taxon>
    </lineage>
</organism>
<keyword evidence="5" id="KW-1185">Reference proteome</keyword>
<evidence type="ECO:0000313" key="5">
    <source>
        <dbReference type="Proteomes" id="UP001146120"/>
    </source>
</evidence>
<gene>
    <name evidence="4" type="ORF">N0F65_010371</name>
</gene>
<dbReference type="Pfam" id="PF09066">
    <property type="entry name" value="B2-adapt-app_C"/>
    <property type="match status" value="1"/>
</dbReference>
<feature type="transmembrane region" description="Helical" evidence="2">
    <location>
        <begin position="117"/>
        <end position="143"/>
    </location>
</feature>
<evidence type="ECO:0000313" key="4">
    <source>
        <dbReference type="EMBL" id="DAZ94127.1"/>
    </source>
</evidence>
<feature type="region of interest" description="Disordered" evidence="1">
    <location>
        <begin position="283"/>
        <end position="330"/>
    </location>
</feature>
<dbReference type="Proteomes" id="UP001146120">
    <property type="component" value="Unassembled WGS sequence"/>
</dbReference>
<dbReference type="GO" id="GO:0006886">
    <property type="term" value="P:intracellular protein transport"/>
    <property type="evidence" value="ECO:0007669"/>
    <property type="project" value="InterPro"/>
</dbReference>